<evidence type="ECO:0000259" key="6">
    <source>
        <dbReference type="PROSITE" id="PS50968"/>
    </source>
</evidence>
<dbReference type="InterPro" id="IPR050743">
    <property type="entry name" value="2-oxoacid_DH_E2_comp"/>
</dbReference>
<dbReference type="InterPro" id="IPR023213">
    <property type="entry name" value="CAT-like_dom_sf"/>
</dbReference>
<proteinExistence type="inferred from homology"/>
<evidence type="ECO:0000256" key="1">
    <source>
        <dbReference type="ARBA" id="ARBA00001938"/>
    </source>
</evidence>
<dbReference type="CDD" id="cd06849">
    <property type="entry name" value="lipoyl_domain"/>
    <property type="match status" value="1"/>
</dbReference>
<keyword evidence="3 8" id="KW-0808">Transferase</keyword>
<dbReference type="InterPro" id="IPR011053">
    <property type="entry name" value="Single_hybrid_motif"/>
</dbReference>
<dbReference type="FunFam" id="3.30.559.10:FF:000007">
    <property type="entry name" value="Dihydrolipoamide acetyltransferase component of pyruvate dehydrogenase complex"/>
    <property type="match status" value="1"/>
</dbReference>
<dbReference type="InterPro" id="IPR003016">
    <property type="entry name" value="2-oxoA_DH_lipoyl-BS"/>
</dbReference>
<dbReference type="AlphaFoldDB" id="A0A644XF94"/>
<dbReference type="SUPFAM" id="SSF47005">
    <property type="entry name" value="Peripheral subunit-binding domain of 2-oxo acid dehydrogenase complex"/>
    <property type="match status" value="1"/>
</dbReference>
<feature type="domain" description="Lipoyl-binding" evidence="6">
    <location>
        <begin position="2"/>
        <end position="77"/>
    </location>
</feature>
<feature type="domain" description="Peripheral subunit-binding (PSBD)" evidence="7">
    <location>
        <begin position="137"/>
        <end position="174"/>
    </location>
</feature>
<dbReference type="PANTHER" id="PTHR43178">
    <property type="entry name" value="DIHYDROLIPOAMIDE ACETYLTRANSFERASE COMPONENT OF PYRUVATE DEHYDROGENASE COMPLEX"/>
    <property type="match status" value="1"/>
</dbReference>
<dbReference type="Gene3D" id="3.30.559.10">
    <property type="entry name" value="Chloramphenicol acetyltransferase-like domain"/>
    <property type="match status" value="1"/>
</dbReference>
<dbReference type="GO" id="GO:0005737">
    <property type="term" value="C:cytoplasm"/>
    <property type="evidence" value="ECO:0007669"/>
    <property type="project" value="TreeGrafter"/>
</dbReference>
<dbReference type="SUPFAM" id="SSF52777">
    <property type="entry name" value="CoA-dependent acyltransferases"/>
    <property type="match status" value="1"/>
</dbReference>
<reference evidence="8" key="1">
    <citation type="submission" date="2019-08" db="EMBL/GenBank/DDBJ databases">
        <authorList>
            <person name="Kucharzyk K."/>
            <person name="Murdoch R.W."/>
            <person name="Higgins S."/>
            <person name="Loffler F."/>
        </authorList>
    </citation>
    <scope>NUCLEOTIDE SEQUENCE</scope>
</reference>
<protein>
    <submittedName>
        <fullName evidence="8">Dihydrolipoyllysine-residue acetyltransferase component of pyruvate dehydrogenase complex</fullName>
        <ecNumber evidence="8">2.3.1.12</ecNumber>
    </submittedName>
</protein>
<accession>A0A644XF94</accession>
<evidence type="ECO:0000256" key="5">
    <source>
        <dbReference type="ARBA" id="ARBA00023315"/>
    </source>
</evidence>
<dbReference type="EC" id="2.3.1.12" evidence="8"/>
<evidence type="ECO:0000256" key="3">
    <source>
        <dbReference type="ARBA" id="ARBA00022679"/>
    </source>
</evidence>
<dbReference type="InterPro" id="IPR036625">
    <property type="entry name" value="E3-bd_dom_sf"/>
</dbReference>
<dbReference type="Pfam" id="PF02817">
    <property type="entry name" value="E3_binding"/>
    <property type="match status" value="1"/>
</dbReference>
<dbReference type="GO" id="GO:0004742">
    <property type="term" value="F:dihydrolipoyllysine-residue acetyltransferase activity"/>
    <property type="evidence" value="ECO:0007669"/>
    <property type="project" value="UniProtKB-EC"/>
</dbReference>
<dbReference type="Gene3D" id="4.10.320.10">
    <property type="entry name" value="E3-binding domain"/>
    <property type="match status" value="1"/>
</dbReference>
<dbReference type="PROSITE" id="PS50968">
    <property type="entry name" value="BIOTINYL_LIPOYL"/>
    <property type="match status" value="1"/>
</dbReference>
<evidence type="ECO:0000256" key="4">
    <source>
        <dbReference type="ARBA" id="ARBA00022823"/>
    </source>
</evidence>
<dbReference type="Pfam" id="PF00364">
    <property type="entry name" value="Biotin_lipoyl"/>
    <property type="match status" value="1"/>
</dbReference>
<dbReference type="InterPro" id="IPR000089">
    <property type="entry name" value="Biotin_lipoyl"/>
</dbReference>
<sequence length="430" mass="45999">MRYVFKFPDIGEGLDEGTIVEWHVEKGQSVKMGDPLVTMETDKVVTAIPSPKDGIIAAKFGKVGETIHVGAALVEIDMAGIEGAAAIEEATKTEAVAEEGAGVVGTLEVAGNSMVLSASKEGVASSEHIVVGDKKALATPVARAVAKELGVDINRVIGSGPAGRVTKDDIIRFSKSSSTLSNSKSPSSTSTSAIESNVNLVEVEPLTQIRKTIAKNMLNSKHNAAHMTVFEEVEISELVSVRDRYKDKYKNDNVKLTYLAFIVKATAASLKKFRALNSEMVSEKGVMIYKKYYNVGIATDTDKGLVVPVIRNADKLSIKEIAIEIQKISEKARDGKLTLDDMKDGTFTITSYGSIGGKFAVPVINYPQAGILGIGRISEQPVVKEKQVVPGTVLPLSLSVDHRIADGGETARFLNSIMAYLSDPVSLLME</sequence>
<dbReference type="InterPro" id="IPR004167">
    <property type="entry name" value="PSBD"/>
</dbReference>
<comment type="cofactor">
    <cofactor evidence="1">
        <name>(R)-lipoate</name>
        <dbReference type="ChEBI" id="CHEBI:83088"/>
    </cofactor>
</comment>
<dbReference type="SUPFAM" id="SSF51230">
    <property type="entry name" value="Single hybrid motif"/>
    <property type="match status" value="1"/>
</dbReference>
<dbReference type="PROSITE" id="PS00189">
    <property type="entry name" value="LIPOYL"/>
    <property type="match status" value="1"/>
</dbReference>
<dbReference type="EMBL" id="VSSQ01002356">
    <property type="protein sequence ID" value="MPM14910.1"/>
    <property type="molecule type" value="Genomic_DNA"/>
</dbReference>
<evidence type="ECO:0000313" key="8">
    <source>
        <dbReference type="EMBL" id="MPM14910.1"/>
    </source>
</evidence>
<keyword evidence="8" id="KW-0670">Pyruvate</keyword>
<keyword evidence="5 8" id="KW-0012">Acyltransferase</keyword>
<evidence type="ECO:0000256" key="2">
    <source>
        <dbReference type="ARBA" id="ARBA00007317"/>
    </source>
</evidence>
<dbReference type="InterPro" id="IPR001078">
    <property type="entry name" value="2-oxoacid_DH_actylTfrase"/>
</dbReference>
<evidence type="ECO:0000259" key="7">
    <source>
        <dbReference type="PROSITE" id="PS51826"/>
    </source>
</evidence>
<gene>
    <name evidence="8" type="primary">pdhC_17</name>
    <name evidence="8" type="ORF">SDC9_61274</name>
</gene>
<dbReference type="GO" id="GO:0031405">
    <property type="term" value="F:lipoic acid binding"/>
    <property type="evidence" value="ECO:0007669"/>
    <property type="project" value="TreeGrafter"/>
</dbReference>
<comment type="caution">
    <text evidence="8">The sequence shown here is derived from an EMBL/GenBank/DDBJ whole genome shotgun (WGS) entry which is preliminary data.</text>
</comment>
<name>A0A644XF94_9ZZZZ</name>
<dbReference type="Gene3D" id="2.40.50.100">
    <property type="match status" value="1"/>
</dbReference>
<dbReference type="PROSITE" id="PS51826">
    <property type="entry name" value="PSBD"/>
    <property type="match status" value="1"/>
</dbReference>
<dbReference type="PANTHER" id="PTHR43178:SF5">
    <property type="entry name" value="LIPOAMIDE ACYLTRANSFERASE COMPONENT OF BRANCHED-CHAIN ALPHA-KETO ACID DEHYDROGENASE COMPLEX, MITOCHONDRIAL"/>
    <property type="match status" value="1"/>
</dbReference>
<organism evidence="8">
    <name type="scientific">bioreactor metagenome</name>
    <dbReference type="NCBI Taxonomy" id="1076179"/>
    <lineage>
        <taxon>unclassified sequences</taxon>
        <taxon>metagenomes</taxon>
        <taxon>ecological metagenomes</taxon>
    </lineage>
</organism>
<dbReference type="Pfam" id="PF00198">
    <property type="entry name" value="2-oxoacid_dh"/>
    <property type="match status" value="1"/>
</dbReference>
<comment type="similarity">
    <text evidence="2">Belongs to the 2-oxoacid dehydrogenase family.</text>
</comment>
<keyword evidence="4" id="KW-0450">Lipoyl</keyword>